<protein>
    <submittedName>
        <fullName evidence="9">Paraquat-inducible protein B</fullName>
    </submittedName>
</protein>
<dbReference type="AlphaFoldDB" id="A0A1H1Z370"/>
<keyword evidence="2" id="KW-1003">Cell membrane</keyword>
<evidence type="ECO:0000256" key="7">
    <source>
        <dbReference type="SAM" id="Phobius"/>
    </source>
</evidence>
<dbReference type="EMBL" id="LT629751">
    <property type="protein sequence ID" value="SDT28098.1"/>
    <property type="molecule type" value="Genomic_DNA"/>
</dbReference>
<feature type="domain" description="Mce/MlaD" evidence="8">
    <location>
        <begin position="519"/>
        <end position="607"/>
    </location>
</feature>
<evidence type="ECO:0000256" key="4">
    <source>
        <dbReference type="ARBA" id="ARBA00022692"/>
    </source>
</evidence>
<proteinExistence type="predicted"/>
<evidence type="ECO:0000256" key="3">
    <source>
        <dbReference type="ARBA" id="ARBA00022519"/>
    </source>
</evidence>
<feature type="domain" description="Mce/MlaD" evidence="8">
    <location>
        <begin position="633"/>
        <end position="693"/>
    </location>
</feature>
<evidence type="ECO:0000256" key="6">
    <source>
        <dbReference type="ARBA" id="ARBA00023136"/>
    </source>
</evidence>
<gene>
    <name evidence="9" type="ORF">SAMN05216221_4060</name>
</gene>
<accession>A0A1H1Z370</accession>
<dbReference type="PANTHER" id="PTHR30462">
    <property type="entry name" value="INTERMEMBRANE TRANSPORT PROTEIN PQIB-RELATED"/>
    <property type="match status" value="1"/>
</dbReference>
<feature type="transmembrane region" description="Helical" evidence="7">
    <location>
        <begin position="20"/>
        <end position="37"/>
    </location>
</feature>
<keyword evidence="4 7" id="KW-0812">Transmembrane</keyword>
<dbReference type="Pfam" id="PF02470">
    <property type="entry name" value="MlaD"/>
    <property type="match status" value="6"/>
</dbReference>
<keyword evidence="10" id="KW-1185">Reference proteome</keyword>
<dbReference type="PANTHER" id="PTHR30462:SF0">
    <property type="entry name" value="INTERMEMBRANE TRANSPORT PROTEIN YEBT"/>
    <property type="match status" value="1"/>
</dbReference>
<evidence type="ECO:0000313" key="10">
    <source>
        <dbReference type="Proteomes" id="UP000243359"/>
    </source>
</evidence>
<dbReference type="Proteomes" id="UP000243359">
    <property type="component" value="Chromosome I"/>
</dbReference>
<evidence type="ECO:0000256" key="2">
    <source>
        <dbReference type="ARBA" id="ARBA00022475"/>
    </source>
</evidence>
<feature type="domain" description="Mce/MlaD" evidence="8">
    <location>
        <begin position="396"/>
        <end position="456"/>
    </location>
</feature>
<feature type="domain" description="Mce/MlaD" evidence="8">
    <location>
        <begin position="282"/>
        <end position="372"/>
    </location>
</feature>
<dbReference type="STRING" id="1392877.SAMN05216221_4060"/>
<feature type="domain" description="Mce/MlaD" evidence="8">
    <location>
        <begin position="44"/>
        <end position="134"/>
    </location>
</feature>
<name>A0A1H1Z370_9PSED</name>
<organism evidence="9 10">
    <name type="scientific">Pseudomonas oryzae</name>
    <dbReference type="NCBI Taxonomy" id="1392877"/>
    <lineage>
        <taxon>Bacteria</taxon>
        <taxon>Pseudomonadati</taxon>
        <taxon>Pseudomonadota</taxon>
        <taxon>Gammaproteobacteria</taxon>
        <taxon>Pseudomonadales</taxon>
        <taxon>Pseudomonadaceae</taxon>
        <taxon>Pseudomonas</taxon>
    </lineage>
</organism>
<feature type="domain" description="Mce/MlaD" evidence="8">
    <location>
        <begin position="158"/>
        <end position="223"/>
    </location>
</feature>
<dbReference type="GO" id="GO:0005886">
    <property type="term" value="C:plasma membrane"/>
    <property type="evidence" value="ECO:0007669"/>
    <property type="project" value="UniProtKB-SubCell"/>
</dbReference>
<comment type="subcellular location">
    <subcellularLocation>
        <location evidence="1">Cell inner membrane</location>
    </subcellularLocation>
</comment>
<sequence length="763" mass="83219">MIPMSELAHPEIHKTSSWSAIWVLPLLALLIGLWLLWRALSEAGVEIMVHFPDGEGIQVNKTQVMYKGIAVGKVIDLHVSKDIQGVDAIIEINREAKDYLSAETRFWLVKPRVSLAGVTGLETLVSGIYIAVDPVRGEPAHEFTALREPPPLSDRLPGLHITLKADRLGSLDEGSPVFHRQIRVGQVKSYRLGEDQRTVEVQIYIEQPYAHLVRKHTRFWNASGVTFSGGLSGFKLRTESLVSIATGGIAFATPDHRADSPPTDPTIPFRLYEDFDAAEAGLKVALKLEDVSGLQPGRTPVMYNGVQVGTLKRIDMGKDFAQPMAELTMDPRTEELLLSGTEFWVVKPSISLAGITGLEALVQGNYLAVRFGKEGSPSREFAVRAKAPPLNVDAPGLHLVLSADRLGSLDIGSPVLYRQMRVGSVQSYQLSRERDRVVLGVHIEPDYAGLINRSTRFWNASGITLKGGLGGVEVKSESLQTLVLGGIAFETPDPAAPAVKRIERFPLYESEALALARGQLLELRVERGDGLREGTPLRYRGLDIGLVEEVRLSEDLGAVLLRVRVTAAEARVASAGSRFWVVRPELGLVRTANLDTLVSGPYLEVEPAPRAGERQTRFTVLPRAPQAVAEEPGLPLVLSASRRGSLKPGVAVTYREMAVGKVTRLDLGPTADRVLVHVLIEPRYASLVRGGSRFWNASGIGVDLGLLKGAQIRTESLEALLEGGIAFATPEQPGPVHPGQTFALFDEPQDEWLRWAPKIPLPP</sequence>
<dbReference type="InterPro" id="IPR003399">
    <property type="entry name" value="Mce/MlaD"/>
</dbReference>
<evidence type="ECO:0000256" key="5">
    <source>
        <dbReference type="ARBA" id="ARBA00022989"/>
    </source>
</evidence>
<evidence type="ECO:0000256" key="1">
    <source>
        <dbReference type="ARBA" id="ARBA00004533"/>
    </source>
</evidence>
<keyword evidence="3" id="KW-0997">Cell inner membrane</keyword>
<reference evidence="10" key="1">
    <citation type="submission" date="2016-10" db="EMBL/GenBank/DDBJ databases">
        <authorList>
            <person name="Varghese N."/>
            <person name="Submissions S."/>
        </authorList>
    </citation>
    <scope>NUCLEOTIDE SEQUENCE [LARGE SCALE GENOMIC DNA]</scope>
    <source>
        <strain evidence="10">KCTC 32247</strain>
    </source>
</reference>
<evidence type="ECO:0000259" key="8">
    <source>
        <dbReference type="Pfam" id="PF02470"/>
    </source>
</evidence>
<keyword evidence="5 7" id="KW-1133">Transmembrane helix</keyword>
<evidence type="ECO:0000313" key="9">
    <source>
        <dbReference type="EMBL" id="SDT28098.1"/>
    </source>
</evidence>
<dbReference type="InterPro" id="IPR051800">
    <property type="entry name" value="PqiA-PqiB_transport"/>
</dbReference>
<keyword evidence="6 7" id="KW-0472">Membrane</keyword>